<gene>
    <name evidence="1" type="ORF">EC392_15920</name>
</gene>
<dbReference type="EMBL" id="RJUJ01000025">
    <property type="protein sequence ID" value="ROH76248.1"/>
    <property type="molecule type" value="Genomic_DNA"/>
</dbReference>
<dbReference type="PROSITE" id="PS51257">
    <property type="entry name" value="PROKAR_LIPOPROTEIN"/>
    <property type="match status" value="1"/>
</dbReference>
<dbReference type="InterPro" id="IPR025264">
    <property type="entry name" value="Cag12"/>
</dbReference>
<proteinExistence type="predicted"/>
<organism evidence="1 2">
    <name type="scientific">Lonsdalea populi</name>
    <dbReference type="NCBI Taxonomy" id="1172565"/>
    <lineage>
        <taxon>Bacteria</taxon>
        <taxon>Pseudomonadati</taxon>
        <taxon>Pseudomonadota</taxon>
        <taxon>Gammaproteobacteria</taxon>
        <taxon>Enterobacterales</taxon>
        <taxon>Pectobacteriaceae</taxon>
        <taxon>Lonsdalea</taxon>
    </lineage>
</organism>
<dbReference type="AlphaFoldDB" id="A0A3N0U7K0"/>
<dbReference type="Proteomes" id="UP000274511">
    <property type="component" value="Unassembled WGS sequence"/>
</dbReference>
<accession>A0A3N0U7K0</accession>
<dbReference type="RefSeq" id="WP_123244719.1">
    <property type="nucleotide sequence ID" value="NZ_RJUJ01000025.1"/>
</dbReference>
<evidence type="ECO:0000313" key="1">
    <source>
        <dbReference type="EMBL" id="ROH76248.1"/>
    </source>
</evidence>
<evidence type="ECO:0000313" key="2">
    <source>
        <dbReference type="Proteomes" id="UP000274511"/>
    </source>
</evidence>
<sequence length="133" mass="14808">MQLCKPLSIIVLTATISGCSSPPPPVPVDWAKPATSMNESIPQWQDNNVIIPAKTVTGKWSQYVPAFNKDNIFSTDIYYAVAHSSRIIISAQTGTSFFSAKQWLREHGAKGLIEFKSKTKCLTCSTTEIYFYR</sequence>
<protein>
    <submittedName>
        <fullName evidence="1">Cag pathogenicity island protein Cag12</fullName>
    </submittedName>
</protein>
<comment type="caution">
    <text evidence="1">The sequence shown here is derived from an EMBL/GenBank/DDBJ whole genome shotgun (WGS) entry which is preliminary data.</text>
</comment>
<dbReference type="Pfam" id="PF13117">
    <property type="entry name" value="Cag12"/>
    <property type="match status" value="1"/>
</dbReference>
<reference evidence="1 2" key="1">
    <citation type="submission" date="2018-10" db="EMBL/GenBank/DDBJ databases">
        <title>New species genome.</title>
        <authorList>
            <person name="Li Y."/>
        </authorList>
    </citation>
    <scope>NUCLEOTIDE SEQUENCE [LARGE SCALE GENOMIC DNA]</scope>
    <source>
        <strain evidence="1 2">L6_4B</strain>
    </source>
</reference>
<name>A0A3N0U7K0_9GAMM</name>